<dbReference type="AlphaFoldDB" id="A0A8J8P1S2"/>
<comment type="caution">
    <text evidence="4">The sequence shown here is derived from an EMBL/GenBank/DDBJ whole genome shotgun (WGS) entry which is preliminary data.</text>
</comment>
<feature type="region of interest" description="Disordered" evidence="1">
    <location>
        <begin position="389"/>
        <end position="425"/>
    </location>
</feature>
<gene>
    <name evidence="4" type="ORF">FGO68_gene14304</name>
</gene>
<dbReference type="SUPFAM" id="SSF52540">
    <property type="entry name" value="P-loop containing nucleoside triphosphate hydrolases"/>
    <property type="match status" value="1"/>
</dbReference>
<feature type="domain" description="DNA2/NAM7 helicase-like C-terminal" evidence="3">
    <location>
        <begin position="170"/>
        <end position="343"/>
    </location>
</feature>
<dbReference type="InterPro" id="IPR041677">
    <property type="entry name" value="DNA2/NAM7_AAA_11"/>
</dbReference>
<evidence type="ECO:0000256" key="1">
    <source>
        <dbReference type="SAM" id="MobiDB-lite"/>
    </source>
</evidence>
<feature type="compositionally biased region" description="Polar residues" evidence="1">
    <location>
        <begin position="416"/>
        <end position="425"/>
    </location>
</feature>
<keyword evidence="5" id="KW-1185">Reference proteome</keyword>
<dbReference type="OrthoDB" id="295614at2759"/>
<dbReference type="PANTHER" id="PTHR10887">
    <property type="entry name" value="DNA2/NAM7 HELICASE FAMILY"/>
    <property type="match status" value="1"/>
</dbReference>
<evidence type="ECO:0000259" key="3">
    <source>
        <dbReference type="Pfam" id="PF13087"/>
    </source>
</evidence>
<dbReference type="InterPro" id="IPR045055">
    <property type="entry name" value="DNA2/NAM7-like"/>
</dbReference>
<evidence type="ECO:0000313" key="4">
    <source>
        <dbReference type="EMBL" id="TNV84539.1"/>
    </source>
</evidence>
<reference evidence="4" key="1">
    <citation type="submission" date="2019-06" db="EMBL/GenBank/DDBJ databases">
        <authorList>
            <person name="Zheng W."/>
        </authorList>
    </citation>
    <scope>NUCLEOTIDE SEQUENCE</scope>
    <source>
        <strain evidence="4">QDHG01</strain>
    </source>
</reference>
<proteinExistence type="predicted"/>
<evidence type="ECO:0008006" key="6">
    <source>
        <dbReference type="Google" id="ProtNLM"/>
    </source>
</evidence>
<dbReference type="Pfam" id="PF13087">
    <property type="entry name" value="AAA_12"/>
    <property type="match status" value="1"/>
</dbReference>
<dbReference type="Pfam" id="PF13086">
    <property type="entry name" value="AAA_11"/>
    <property type="match status" value="1"/>
</dbReference>
<evidence type="ECO:0000259" key="2">
    <source>
        <dbReference type="Pfam" id="PF13086"/>
    </source>
</evidence>
<dbReference type="CDD" id="cd18808">
    <property type="entry name" value="SF1_C_Upf1"/>
    <property type="match status" value="1"/>
</dbReference>
<sequence>MTTQADIKFIASFAVNFELNEIGALIRKKVVKLSHQQCQAASLPLAVSENYLLSRNPSTEKLNNVISLLGFVKEAIRNLTIDQFNSFMNDKFNQEELILRDRPIIITTFNCYMNSSLSNIQFQKVIVYEAQQASEIEILMAAQEVEELVLVGDHKQPGPIYKVDVPKCGSLFSRLIEAGYPITVTLNECYTLHPSLLTIPNNLFYDGQIVSFYTHSYATEFISRDKPMLFIHSESPEDSFTNEGECVQIMELLKFIHQCKLRYKEMGFVSLYAGQTNKLRQHVEHFGMGESVRSIEDWQGRNTDVMIMSAVRSNKERSFIEDERRLNVALTRARHGLIIIGNSNTLKLDQKWDVLIRIYKARDCFAVDLDHAKEMISERSSVAETLKPLATPKTGGAGCSEMPANNTEKQLKASIFQPQSKNGDL</sequence>
<dbReference type="InterPro" id="IPR041679">
    <property type="entry name" value="DNA2/NAM7-like_C"/>
</dbReference>
<accession>A0A8J8P1S2</accession>
<feature type="domain" description="DNA2/NAM7 helicase helicase" evidence="2">
    <location>
        <begin position="90"/>
        <end position="156"/>
    </location>
</feature>
<dbReference type="GO" id="GO:0004386">
    <property type="term" value="F:helicase activity"/>
    <property type="evidence" value="ECO:0007669"/>
    <property type="project" value="InterPro"/>
</dbReference>
<dbReference type="EMBL" id="RRYP01002660">
    <property type="protein sequence ID" value="TNV84539.1"/>
    <property type="molecule type" value="Genomic_DNA"/>
</dbReference>
<dbReference type="PANTHER" id="PTHR10887:SF495">
    <property type="entry name" value="HELICASE SENATAXIN ISOFORM X1-RELATED"/>
    <property type="match status" value="1"/>
</dbReference>
<name>A0A8J8P1S2_HALGN</name>
<evidence type="ECO:0000313" key="5">
    <source>
        <dbReference type="Proteomes" id="UP000785679"/>
    </source>
</evidence>
<dbReference type="InterPro" id="IPR047187">
    <property type="entry name" value="SF1_C_Upf1"/>
</dbReference>
<dbReference type="Gene3D" id="3.40.50.300">
    <property type="entry name" value="P-loop containing nucleotide triphosphate hydrolases"/>
    <property type="match status" value="2"/>
</dbReference>
<dbReference type="InterPro" id="IPR027417">
    <property type="entry name" value="P-loop_NTPase"/>
</dbReference>
<dbReference type="Proteomes" id="UP000785679">
    <property type="component" value="Unassembled WGS sequence"/>
</dbReference>
<protein>
    <recommendedName>
        <fullName evidence="6">DNA2/NAM7 helicase-like C-terminal domain-containing protein</fullName>
    </recommendedName>
</protein>
<organism evidence="4 5">
    <name type="scientific">Halteria grandinella</name>
    <dbReference type="NCBI Taxonomy" id="5974"/>
    <lineage>
        <taxon>Eukaryota</taxon>
        <taxon>Sar</taxon>
        <taxon>Alveolata</taxon>
        <taxon>Ciliophora</taxon>
        <taxon>Intramacronucleata</taxon>
        <taxon>Spirotrichea</taxon>
        <taxon>Stichotrichia</taxon>
        <taxon>Sporadotrichida</taxon>
        <taxon>Halteriidae</taxon>
        <taxon>Halteria</taxon>
    </lineage>
</organism>